<evidence type="ECO:0000256" key="9">
    <source>
        <dbReference type="SAM" id="Phobius"/>
    </source>
</evidence>
<dbReference type="RefSeq" id="WP_245719357.1">
    <property type="nucleotide sequence ID" value="NZ_FMYI01000001.1"/>
</dbReference>
<dbReference type="PANTHER" id="PTHR43394">
    <property type="entry name" value="ATP-DEPENDENT PERMEASE MDL1, MITOCHONDRIAL"/>
    <property type="match status" value="1"/>
</dbReference>
<keyword evidence="3" id="KW-1003">Cell membrane</keyword>
<dbReference type="GO" id="GO:0016887">
    <property type="term" value="F:ATP hydrolysis activity"/>
    <property type="evidence" value="ECO:0007669"/>
    <property type="project" value="InterPro"/>
</dbReference>
<dbReference type="InterPro" id="IPR036640">
    <property type="entry name" value="ABC1_TM_sf"/>
</dbReference>
<keyword evidence="6 12" id="KW-0067">ATP-binding</keyword>
<evidence type="ECO:0000313" key="12">
    <source>
        <dbReference type="EMBL" id="SDB80896.1"/>
    </source>
</evidence>
<keyword evidence="5" id="KW-0547">Nucleotide-binding</keyword>
<evidence type="ECO:0000256" key="1">
    <source>
        <dbReference type="ARBA" id="ARBA00004651"/>
    </source>
</evidence>
<dbReference type="FunFam" id="1.20.1560.10:FF:000011">
    <property type="entry name" value="Multidrug ABC transporter ATP-binding protein"/>
    <property type="match status" value="1"/>
</dbReference>
<evidence type="ECO:0000256" key="3">
    <source>
        <dbReference type="ARBA" id="ARBA00022475"/>
    </source>
</evidence>
<evidence type="ECO:0000256" key="7">
    <source>
        <dbReference type="ARBA" id="ARBA00022989"/>
    </source>
</evidence>
<proteinExistence type="predicted"/>
<evidence type="ECO:0000259" key="10">
    <source>
        <dbReference type="PROSITE" id="PS50893"/>
    </source>
</evidence>
<keyword evidence="7 9" id="KW-1133">Transmembrane helix</keyword>
<evidence type="ECO:0000256" key="4">
    <source>
        <dbReference type="ARBA" id="ARBA00022692"/>
    </source>
</evidence>
<dbReference type="PANTHER" id="PTHR43394:SF1">
    <property type="entry name" value="ATP-BINDING CASSETTE SUB-FAMILY B MEMBER 10, MITOCHONDRIAL"/>
    <property type="match status" value="1"/>
</dbReference>
<dbReference type="InterPro" id="IPR017871">
    <property type="entry name" value="ABC_transporter-like_CS"/>
</dbReference>
<dbReference type="InterPro" id="IPR003439">
    <property type="entry name" value="ABC_transporter-like_ATP-bd"/>
</dbReference>
<feature type="domain" description="ABC transmembrane type-1" evidence="11">
    <location>
        <begin position="37"/>
        <end position="318"/>
    </location>
</feature>
<keyword evidence="2" id="KW-0813">Transport</keyword>
<dbReference type="SMART" id="SM00382">
    <property type="entry name" value="AAA"/>
    <property type="match status" value="1"/>
</dbReference>
<dbReference type="SUPFAM" id="SSF90123">
    <property type="entry name" value="ABC transporter transmembrane region"/>
    <property type="match status" value="1"/>
</dbReference>
<dbReference type="STRING" id="1612202.SAMN05421734_10114"/>
<dbReference type="AlphaFoldDB" id="A0A1G6GIA0"/>
<dbReference type="InterPro" id="IPR027417">
    <property type="entry name" value="P-loop_NTPase"/>
</dbReference>
<protein>
    <submittedName>
        <fullName evidence="12">ATP-binding cassette, subfamily B</fullName>
    </submittedName>
</protein>
<dbReference type="Proteomes" id="UP000242949">
    <property type="component" value="Unassembled WGS sequence"/>
</dbReference>
<gene>
    <name evidence="12" type="ORF">SAMN05421734_10114</name>
</gene>
<evidence type="ECO:0000256" key="8">
    <source>
        <dbReference type="ARBA" id="ARBA00023136"/>
    </source>
</evidence>
<dbReference type="PROSITE" id="PS50893">
    <property type="entry name" value="ABC_TRANSPORTER_2"/>
    <property type="match status" value="1"/>
</dbReference>
<evidence type="ECO:0000313" key="13">
    <source>
        <dbReference type="Proteomes" id="UP000242949"/>
    </source>
</evidence>
<keyword evidence="8 9" id="KW-0472">Membrane</keyword>
<feature type="transmembrane region" description="Helical" evidence="9">
    <location>
        <begin position="151"/>
        <end position="171"/>
    </location>
</feature>
<dbReference type="CDD" id="cd18547">
    <property type="entry name" value="ABC_6TM_Tm288_like"/>
    <property type="match status" value="1"/>
</dbReference>
<dbReference type="FunFam" id="3.40.50.300:FF:000287">
    <property type="entry name" value="Multidrug ABC transporter ATP-binding protein"/>
    <property type="match status" value="1"/>
</dbReference>
<dbReference type="InterPro" id="IPR011527">
    <property type="entry name" value="ABC1_TM_dom"/>
</dbReference>
<dbReference type="Gene3D" id="3.40.50.300">
    <property type="entry name" value="P-loop containing nucleotide triphosphate hydrolases"/>
    <property type="match status" value="1"/>
</dbReference>
<keyword evidence="13" id="KW-1185">Reference proteome</keyword>
<dbReference type="PROSITE" id="PS00211">
    <property type="entry name" value="ABC_TRANSPORTER_1"/>
    <property type="match status" value="1"/>
</dbReference>
<dbReference type="Pfam" id="PF00005">
    <property type="entry name" value="ABC_tran"/>
    <property type="match status" value="1"/>
</dbReference>
<comment type="subcellular location">
    <subcellularLocation>
        <location evidence="1">Cell membrane</location>
        <topology evidence="1">Multi-pass membrane protein</topology>
    </subcellularLocation>
</comment>
<dbReference type="InterPro" id="IPR039421">
    <property type="entry name" value="Type_1_exporter"/>
</dbReference>
<organism evidence="12 13">
    <name type="scientific">Pelagirhabdus alkalitolerans</name>
    <dbReference type="NCBI Taxonomy" id="1612202"/>
    <lineage>
        <taxon>Bacteria</taxon>
        <taxon>Bacillati</taxon>
        <taxon>Bacillota</taxon>
        <taxon>Bacilli</taxon>
        <taxon>Bacillales</taxon>
        <taxon>Bacillaceae</taxon>
        <taxon>Pelagirhabdus</taxon>
    </lineage>
</organism>
<dbReference type="GO" id="GO:0005886">
    <property type="term" value="C:plasma membrane"/>
    <property type="evidence" value="ECO:0007669"/>
    <property type="project" value="UniProtKB-SubCell"/>
</dbReference>
<name>A0A1G6GIA0_9BACI</name>
<dbReference type="CDD" id="cd03254">
    <property type="entry name" value="ABCC_Glucan_exporter_like"/>
    <property type="match status" value="1"/>
</dbReference>
<dbReference type="GO" id="GO:0005524">
    <property type="term" value="F:ATP binding"/>
    <property type="evidence" value="ECO:0007669"/>
    <property type="project" value="UniProtKB-KW"/>
</dbReference>
<dbReference type="PROSITE" id="PS50929">
    <property type="entry name" value="ABC_TM1F"/>
    <property type="match status" value="1"/>
</dbReference>
<dbReference type="Pfam" id="PF00664">
    <property type="entry name" value="ABC_membrane"/>
    <property type="match status" value="1"/>
</dbReference>
<evidence type="ECO:0000256" key="2">
    <source>
        <dbReference type="ARBA" id="ARBA00022448"/>
    </source>
</evidence>
<dbReference type="InterPro" id="IPR003593">
    <property type="entry name" value="AAA+_ATPase"/>
</dbReference>
<reference evidence="13" key="1">
    <citation type="submission" date="2016-09" db="EMBL/GenBank/DDBJ databases">
        <authorList>
            <person name="Varghese N."/>
            <person name="Submissions S."/>
        </authorList>
    </citation>
    <scope>NUCLEOTIDE SEQUENCE [LARGE SCALE GENOMIC DNA]</scope>
    <source>
        <strain evidence="13">S5</strain>
    </source>
</reference>
<evidence type="ECO:0000256" key="5">
    <source>
        <dbReference type="ARBA" id="ARBA00022741"/>
    </source>
</evidence>
<keyword evidence="4 9" id="KW-0812">Transmembrane</keyword>
<dbReference type="EMBL" id="FMYI01000001">
    <property type="protein sequence ID" value="SDB80896.1"/>
    <property type="molecule type" value="Genomic_DNA"/>
</dbReference>
<sequence>MVSIERHKQEPVDVNNIWPTIKRLMRYLSASRVKITLVIFFVLSSSALSLLAPFLLGYAIDQFLEDLPFDQFTWLLIGLGVVYFFHSLTMWLQHFVMIQLAQNAVYQMRQDLFEKLHHLPIPFFDRNTHGDLMSRLTNDLENVSQTLNTSVIQLLSSVLTLTGTFIFMIYLSPLLTLVTLSVVPILYFGMNWITKRTRLYFKQQQQELGELNGYVEEMITNHTVVSIFTKEEEAIDEFTTINQRLKKASYLAQSYSGFIPKLLNVLNNLGFALLALIGGLLAINQIVTIGLIVTFTQYSRQFTRPLNELANQFNTVLSAVAGAKRVFAVLNEENEEDITDDDRTWDRIDGHLTFDQVSFSYTHDQLTLTNINLEASPGEMIAFVGPTGAGKTTMINLITRFYDPDEGEIRIDGTPIQSVSRRTLRQHIGFVLQDPYLFQATIRENIRYGKLDATDEAVEQAAKEANADPFIRTLPRGYDTVLDQDGGGISQGQKQLISIARAILSDPDLFILDEATSSIDTVTESYIQDALNNLMKNRTSVVIAHRLNTIQQADQIFVFNHGEIVESGNHETLIHQDGFYKSIYQSHFKPSTA</sequence>
<dbReference type="SUPFAM" id="SSF52540">
    <property type="entry name" value="P-loop containing nucleoside triphosphate hydrolases"/>
    <property type="match status" value="1"/>
</dbReference>
<evidence type="ECO:0000259" key="11">
    <source>
        <dbReference type="PROSITE" id="PS50929"/>
    </source>
</evidence>
<feature type="transmembrane region" description="Helical" evidence="9">
    <location>
        <begin position="177"/>
        <end position="194"/>
    </location>
</feature>
<feature type="transmembrane region" description="Helical" evidence="9">
    <location>
        <begin position="35"/>
        <end position="60"/>
    </location>
</feature>
<evidence type="ECO:0000256" key="6">
    <source>
        <dbReference type="ARBA" id="ARBA00022840"/>
    </source>
</evidence>
<dbReference type="GO" id="GO:0015421">
    <property type="term" value="F:ABC-type oligopeptide transporter activity"/>
    <property type="evidence" value="ECO:0007669"/>
    <property type="project" value="TreeGrafter"/>
</dbReference>
<accession>A0A1G6GIA0</accession>
<dbReference type="Gene3D" id="1.20.1560.10">
    <property type="entry name" value="ABC transporter type 1, transmembrane domain"/>
    <property type="match status" value="1"/>
</dbReference>
<feature type="transmembrane region" description="Helical" evidence="9">
    <location>
        <begin position="72"/>
        <end position="92"/>
    </location>
</feature>
<feature type="transmembrane region" description="Helical" evidence="9">
    <location>
        <begin position="271"/>
        <end position="295"/>
    </location>
</feature>
<feature type="domain" description="ABC transporter" evidence="10">
    <location>
        <begin position="352"/>
        <end position="586"/>
    </location>
</feature>